<dbReference type="Proteomes" id="UP000218231">
    <property type="component" value="Unassembled WGS sequence"/>
</dbReference>
<accession>A0A2A2L0C7</accession>
<keyword evidence="10" id="KW-0325">Glycoprotein</keyword>
<comment type="subcellular location">
    <subcellularLocation>
        <location evidence="1">Membrane</location>
        <topology evidence="1">Multi-pass membrane protein</topology>
    </subcellularLocation>
</comment>
<comment type="similarity">
    <text evidence="2">Belongs to the amiloride-sensitive sodium channel (TC 1.A.6) family.</text>
</comment>
<keyword evidence="15" id="KW-1185">Reference proteome</keyword>
<keyword evidence="7" id="KW-0915">Sodium</keyword>
<keyword evidence="3" id="KW-0813">Transport</keyword>
<keyword evidence="6 13" id="KW-1133">Transmembrane helix</keyword>
<dbReference type="AlphaFoldDB" id="A0A2A2L0C7"/>
<dbReference type="OrthoDB" id="5820377at2759"/>
<evidence type="ECO:0000256" key="6">
    <source>
        <dbReference type="ARBA" id="ARBA00022989"/>
    </source>
</evidence>
<evidence type="ECO:0000313" key="15">
    <source>
        <dbReference type="Proteomes" id="UP000218231"/>
    </source>
</evidence>
<evidence type="ECO:0000313" key="14">
    <source>
        <dbReference type="EMBL" id="PAV79615.1"/>
    </source>
</evidence>
<evidence type="ECO:0000256" key="11">
    <source>
        <dbReference type="ARBA" id="ARBA00023201"/>
    </source>
</evidence>
<dbReference type="PANTHER" id="PTHR11690:SF300">
    <property type="entry name" value="PICKPOCKET PROTEIN 19"/>
    <property type="match status" value="1"/>
</dbReference>
<name>A0A2A2L0C7_9BILA</name>
<evidence type="ECO:0000256" key="9">
    <source>
        <dbReference type="ARBA" id="ARBA00023136"/>
    </source>
</evidence>
<proteinExistence type="inferred from homology"/>
<evidence type="ECO:0000256" key="10">
    <source>
        <dbReference type="ARBA" id="ARBA00023180"/>
    </source>
</evidence>
<comment type="caution">
    <text evidence="14">The sequence shown here is derived from an EMBL/GenBank/DDBJ whole genome shotgun (WGS) entry which is preliminary data.</text>
</comment>
<evidence type="ECO:0000256" key="13">
    <source>
        <dbReference type="SAM" id="Phobius"/>
    </source>
</evidence>
<evidence type="ECO:0000256" key="5">
    <source>
        <dbReference type="ARBA" id="ARBA00022692"/>
    </source>
</evidence>
<dbReference type="GO" id="GO:0015280">
    <property type="term" value="F:ligand-gated sodium channel activity"/>
    <property type="evidence" value="ECO:0007669"/>
    <property type="project" value="TreeGrafter"/>
</dbReference>
<evidence type="ECO:0000256" key="8">
    <source>
        <dbReference type="ARBA" id="ARBA00023065"/>
    </source>
</evidence>
<keyword evidence="11" id="KW-0739">Sodium transport</keyword>
<protein>
    <submittedName>
        <fullName evidence="14">Uncharacterized protein</fullName>
    </submittedName>
</protein>
<keyword evidence="8" id="KW-0406">Ion transport</keyword>
<evidence type="ECO:0000256" key="2">
    <source>
        <dbReference type="ARBA" id="ARBA00007193"/>
    </source>
</evidence>
<dbReference type="GO" id="GO:0005886">
    <property type="term" value="C:plasma membrane"/>
    <property type="evidence" value="ECO:0007669"/>
    <property type="project" value="TreeGrafter"/>
</dbReference>
<keyword evidence="4" id="KW-0894">Sodium channel</keyword>
<dbReference type="EMBL" id="LIAE01007393">
    <property type="protein sequence ID" value="PAV79615.1"/>
    <property type="molecule type" value="Genomic_DNA"/>
</dbReference>
<sequence>MSLRNVCSGIIFLFLLAACLALFILHSLYFILRNAGDSQKEETKMVTEDQVFIPAIIICNKLPFSQDGINSVSGNLRTDQPLRYFREWVDPSIREISDYVSPSQGYFEQGETTVMQYLGSNRNQTISRMQYECQSVINSCSYSGIEMSSFDCCRNVMTHIPTTEGLCWAYHDRTLWQNSTGIMRQFTITFQMTQNSWYSTLFNQHPGIWVYLKENADDPTRLATELTNPLILTNKHGLRLLVRKERRADTARGECGQAIGDSRRSDEDAMHDNRTNLLMCNMMVAMKYCGCHPLLAELLHFNPLEFKTFMNFLAQTPVCSLGQYDSCARRYVDIARQQNWLEPIPKDILGYDELQRCRDDNHRSCLITSYPGTEDSFTLPAEFTNTNVVPIFRRRKGDLTVDTSSGRAPAVMTSSIENPVIEPT</sequence>
<evidence type="ECO:0000256" key="1">
    <source>
        <dbReference type="ARBA" id="ARBA00004141"/>
    </source>
</evidence>
<evidence type="ECO:0000256" key="12">
    <source>
        <dbReference type="ARBA" id="ARBA00023303"/>
    </source>
</evidence>
<keyword evidence="5 13" id="KW-0812">Transmembrane</keyword>
<organism evidence="14 15">
    <name type="scientific">Diploscapter pachys</name>
    <dbReference type="NCBI Taxonomy" id="2018661"/>
    <lineage>
        <taxon>Eukaryota</taxon>
        <taxon>Metazoa</taxon>
        <taxon>Ecdysozoa</taxon>
        <taxon>Nematoda</taxon>
        <taxon>Chromadorea</taxon>
        <taxon>Rhabditida</taxon>
        <taxon>Rhabditina</taxon>
        <taxon>Rhabditomorpha</taxon>
        <taxon>Rhabditoidea</taxon>
        <taxon>Rhabditidae</taxon>
        <taxon>Diploscapter</taxon>
    </lineage>
</organism>
<gene>
    <name evidence="14" type="ORF">WR25_27186</name>
</gene>
<evidence type="ECO:0000256" key="4">
    <source>
        <dbReference type="ARBA" id="ARBA00022461"/>
    </source>
</evidence>
<feature type="transmembrane region" description="Helical" evidence="13">
    <location>
        <begin position="12"/>
        <end position="32"/>
    </location>
</feature>
<dbReference type="PROSITE" id="PS51257">
    <property type="entry name" value="PROKAR_LIPOPROTEIN"/>
    <property type="match status" value="1"/>
</dbReference>
<evidence type="ECO:0000256" key="7">
    <source>
        <dbReference type="ARBA" id="ARBA00023053"/>
    </source>
</evidence>
<dbReference type="PANTHER" id="PTHR11690">
    <property type="entry name" value="AMILORIDE-SENSITIVE SODIUM CHANNEL-RELATED"/>
    <property type="match status" value="1"/>
</dbReference>
<dbReference type="STRING" id="2018661.A0A2A2L0C7"/>
<dbReference type="InterPro" id="IPR001873">
    <property type="entry name" value="ENaC"/>
</dbReference>
<reference evidence="14 15" key="1">
    <citation type="journal article" date="2017" name="Curr. Biol.">
        <title>Genome architecture and evolution of a unichromosomal asexual nematode.</title>
        <authorList>
            <person name="Fradin H."/>
            <person name="Zegar C."/>
            <person name="Gutwein M."/>
            <person name="Lucas J."/>
            <person name="Kovtun M."/>
            <person name="Corcoran D."/>
            <person name="Baugh L.R."/>
            <person name="Kiontke K."/>
            <person name="Gunsalus K."/>
            <person name="Fitch D.H."/>
            <person name="Piano F."/>
        </authorList>
    </citation>
    <scope>NUCLEOTIDE SEQUENCE [LARGE SCALE GENOMIC DNA]</scope>
    <source>
        <strain evidence="14">PF1309</strain>
    </source>
</reference>
<evidence type="ECO:0000256" key="3">
    <source>
        <dbReference type="ARBA" id="ARBA00022448"/>
    </source>
</evidence>
<keyword evidence="9 13" id="KW-0472">Membrane</keyword>
<keyword evidence="12" id="KW-0407">Ion channel</keyword>